<reference evidence="2 3" key="1">
    <citation type="submission" date="2019-06" db="EMBL/GenBank/DDBJ databases">
        <title>Whole genome shotgun sequence of Acetobacter orleanensis NBRC 13752.</title>
        <authorList>
            <person name="Hosoyama A."/>
            <person name="Uohara A."/>
            <person name="Ohji S."/>
            <person name="Ichikawa N."/>
        </authorList>
    </citation>
    <scope>NUCLEOTIDE SEQUENCE [LARGE SCALE GENOMIC DNA]</scope>
    <source>
        <strain evidence="2 3">NBRC 13752</strain>
    </source>
</reference>
<accession>A0A4Y3TJH8</accession>
<protein>
    <submittedName>
        <fullName evidence="2">Uncharacterized protein</fullName>
    </submittedName>
</protein>
<comment type="caution">
    <text evidence="2">The sequence shown here is derived from an EMBL/GenBank/DDBJ whole genome shotgun (WGS) entry which is preliminary data.</text>
</comment>
<dbReference type="AlphaFoldDB" id="A0A4Y3TJH8"/>
<dbReference type="Proteomes" id="UP000317617">
    <property type="component" value="Unassembled WGS sequence"/>
</dbReference>
<keyword evidence="3" id="KW-1185">Reference proteome</keyword>
<evidence type="ECO:0000256" key="1">
    <source>
        <dbReference type="SAM" id="MobiDB-lite"/>
    </source>
</evidence>
<evidence type="ECO:0000313" key="3">
    <source>
        <dbReference type="Proteomes" id="UP000317617"/>
    </source>
</evidence>
<proteinExistence type="predicted"/>
<evidence type="ECO:0000313" key="2">
    <source>
        <dbReference type="EMBL" id="GEB83151.1"/>
    </source>
</evidence>
<organism evidence="2 3">
    <name type="scientific">Acetobacter orleanensis</name>
    <dbReference type="NCBI Taxonomy" id="104099"/>
    <lineage>
        <taxon>Bacteria</taxon>
        <taxon>Pseudomonadati</taxon>
        <taxon>Pseudomonadota</taxon>
        <taxon>Alphaproteobacteria</taxon>
        <taxon>Acetobacterales</taxon>
        <taxon>Acetobacteraceae</taxon>
        <taxon>Acetobacter</taxon>
    </lineage>
</organism>
<sequence length="68" mass="7772">MQTQVQRVYGACCMAVMISPPKSLKNDEGWILRVNTLPLYLVFQRCADPFSIPGSKSPRSEKERETRL</sequence>
<feature type="compositionally biased region" description="Basic and acidic residues" evidence="1">
    <location>
        <begin position="58"/>
        <end position="68"/>
    </location>
</feature>
<feature type="region of interest" description="Disordered" evidence="1">
    <location>
        <begin position="49"/>
        <end position="68"/>
    </location>
</feature>
<gene>
    <name evidence="2" type="ORF">AOR01nite_16280</name>
</gene>
<name>A0A4Y3TJH8_9PROT</name>
<dbReference type="EMBL" id="BJMU01000007">
    <property type="protein sequence ID" value="GEB83151.1"/>
    <property type="molecule type" value="Genomic_DNA"/>
</dbReference>